<dbReference type="InterPro" id="IPR018690">
    <property type="entry name" value="DUF2187"/>
</dbReference>
<accession>A0A150M8Z5</accession>
<feature type="region of interest" description="Disordered" evidence="1">
    <location>
        <begin position="29"/>
        <end position="49"/>
    </location>
</feature>
<protein>
    <recommendedName>
        <fullName evidence="4">DUF2187 domain-containing protein</fullName>
    </recommendedName>
</protein>
<dbReference type="Pfam" id="PF09953">
    <property type="entry name" value="DUF2187"/>
    <property type="match status" value="1"/>
</dbReference>
<name>A0A150M8Z5_GEOSE</name>
<comment type="caution">
    <text evidence="2">The sequence shown here is derived from an EMBL/GenBank/DDBJ whole genome shotgun (WGS) entry which is preliminary data.</text>
</comment>
<evidence type="ECO:0000313" key="3">
    <source>
        <dbReference type="Proteomes" id="UP000075424"/>
    </source>
</evidence>
<dbReference type="AlphaFoldDB" id="A0A150M8Z5"/>
<gene>
    <name evidence="2" type="ORF">B4109_0817</name>
</gene>
<organism evidence="2 3">
    <name type="scientific">Geobacillus stearothermophilus</name>
    <name type="common">Bacillus stearothermophilus</name>
    <dbReference type="NCBI Taxonomy" id="1422"/>
    <lineage>
        <taxon>Bacteria</taxon>
        <taxon>Bacillati</taxon>
        <taxon>Bacillota</taxon>
        <taxon>Bacilli</taxon>
        <taxon>Bacillales</taxon>
        <taxon>Anoxybacillaceae</taxon>
        <taxon>Geobacillus</taxon>
    </lineage>
</organism>
<dbReference type="PATRIC" id="fig|1422.18.peg.1934"/>
<dbReference type="EMBL" id="LQYV01000144">
    <property type="protein sequence ID" value="KYD20805.1"/>
    <property type="molecule type" value="Genomic_DNA"/>
</dbReference>
<evidence type="ECO:0008006" key="4">
    <source>
        <dbReference type="Google" id="ProtNLM"/>
    </source>
</evidence>
<dbReference type="Proteomes" id="UP000075424">
    <property type="component" value="Unassembled WGS sequence"/>
</dbReference>
<proteinExistence type="predicted"/>
<evidence type="ECO:0000256" key="1">
    <source>
        <dbReference type="SAM" id="MobiDB-lite"/>
    </source>
</evidence>
<reference evidence="2 3" key="1">
    <citation type="submission" date="2016-01" db="EMBL/GenBank/DDBJ databases">
        <title>Draft Genome Sequences of Seven Thermophilic Sporeformers Isolated from Foods.</title>
        <authorList>
            <person name="Berendsen E.M."/>
            <person name="Wells-Bennik M.H."/>
            <person name="Krawcyk A.O."/>
            <person name="De Jong A."/>
            <person name="Holsappel S."/>
            <person name="Eijlander R.T."/>
            <person name="Kuipers O.P."/>
        </authorList>
    </citation>
    <scope>NUCLEOTIDE SEQUENCE [LARGE SCALE GENOMIC DNA]</scope>
    <source>
        <strain evidence="2 3">B4109</strain>
    </source>
</reference>
<evidence type="ECO:0000313" key="2">
    <source>
        <dbReference type="EMBL" id="KYD20805.1"/>
    </source>
</evidence>
<sequence>MFFFKYQILGKKPLYLCIKIRQTSKKAPAPFYKERAQRPGRTSRPPFRPITPVLAADDYIRFKKGNDRMVKKAKVGDIIEFKNGLRGIVEKVNENSVIVDLTYMKNYRELDLQERTVVNHKNYKIIE</sequence>